<dbReference type="EMBL" id="GBXM01105701">
    <property type="protein sequence ID" value="JAH02876.1"/>
    <property type="molecule type" value="Transcribed_RNA"/>
</dbReference>
<evidence type="ECO:0000313" key="1">
    <source>
        <dbReference type="EMBL" id="JAH02876.1"/>
    </source>
</evidence>
<reference evidence="1" key="1">
    <citation type="submission" date="2014-11" db="EMBL/GenBank/DDBJ databases">
        <authorList>
            <person name="Amaro Gonzalez C."/>
        </authorList>
    </citation>
    <scope>NUCLEOTIDE SEQUENCE</scope>
</reference>
<sequence>MFFPPRSSAHRLAVWPHPVSN</sequence>
<protein>
    <submittedName>
        <fullName evidence="1">Uncharacterized protein</fullName>
    </submittedName>
</protein>
<dbReference type="AlphaFoldDB" id="A0A0E9PE33"/>
<accession>A0A0E9PE33</accession>
<reference evidence="1" key="2">
    <citation type="journal article" date="2015" name="Fish Shellfish Immunol.">
        <title>Early steps in the European eel (Anguilla anguilla)-Vibrio vulnificus interaction in the gills: Role of the RtxA13 toxin.</title>
        <authorList>
            <person name="Callol A."/>
            <person name="Pajuelo D."/>
            <person name="Ebbesson L."/>
            <person name="Teles M."/>
            <person name="MacKenzie S."/>
            <person name="Amaro C."/>
        </authorList>
    </citation>
    <scope>NUCLEOTIDE SEQUENCE</scope>
</reference>
<name>A0A0E9PE33_ANGAN</name>
<organism evidence="1">
    <name type="scientific">Anguilla anguilla</name>
    <name type="common">European freshwater eel</name>
    <name type="synonym">Muraena anguilla</name>
    <dbReference type="NCBI Taxonomy" id="7936"/>
    <lineage>
        <taxon>Eukaryota</taxon>
        <taxon>Metazoa</taxon>
        <taxon>Chordata</taxon>
        <taxon>Craniata</taxon>
        <taxon>Vertebrata</taxon>
        <taxon>Euteleostomi</taxon>
        <taxon>Actinopterygii</taxon>
        <taxon>Neopterygii</taxon>
        <taxon>Teleostei</taxon>
        <taxon>Anguilliformes</taxon>
        <taxon>Anguillidae</taxon>
        <taxon>Anguilla</taxon>
    </lineage>
</organism>
<proteinExistence type="predicted"/>